<evidence type="ECO:0000256" key="9">
    <source>
        <dbReference type="SAM" id="Phobius"/>
    </source>
</evidence>
<dbReference type="InterPro" id="IPR003784">
    <property type="entry name" value="BioY"/>
</dbReference>
<protein>
    <recommendedName>
        <fullName evidence="8">Biotin transporter</fullName>
    </recommendedName>
</protein>
<evidence type="ECO:0000256" key="4">
    <source>
        <dbReference type="ARBA" id="ARBA00022475"/>
    </source>
</evidence>
<organism evidence="10 11">
    <name type="scientific">Paenibacillus flagellatus</name>
    <dbReference type="NCBI Taxonomy" id="2211139"/>
    <lineage>
        <taxon>Bacteria</taxon>
        <taxon>Bacillati</taxon>
        <taxon>Bacillota</taxon>
        <taxon>Bacilli</taxon>
        <taxon>Bacillales</taxon>
        <taxon>Paenibacillaceae</taxon>
        <taxon>Paenibacillus</taxon>
    </lineage>
</organism>
<comment type="subcellular location">
    <subcellularLocation>
        <location evidence="1 8">Cell membrane</location>
        <topology evidence="1 8">Multi-pass membrane protein</topology>
    </subcellularLocation>
</comment>
<gene>
    <name evidence="10" type="ORF">DLM86_28990</name>
</gene>
<evidence type="ECO:0000256" key="6">
    <source>
        <dbReference type="ARBA" id="ARBA00022989"/>
    </source>
</evidence>
<dbReference type="GO" id="GO:0005886">
    <property type="term" value="C:plasma membrane"/>
    <property type="evidence" value="ECO:0007669"/>
    <property type="project" value="UniProtKB-SubCell"/>
</dbReference>
<evidence type="ECO:0000256" key="7">
    <source>
        <dbReference type="ARBA" id="ARBA00023136"/>
    </source>
</evidence>
<evidence type="ECO:0000256" key="5">
    <source>
        <dbReference type="ARBA" id="ARBA00022692"/>
    </source>
</evidence>
<keyword evidence="3 8" id="KW-0813">Transport</keyword>
<dbReference type="PIRSF" id="PIRSF016661">
    <property type="entry name" value="BioY"/>
    <property type="match status" value="1"/>
</dbReference>
<feature type="transmembrane region" description="Helical" evidence="9">
    <location>
        <begin position="45"/>
        <end position="72"/>
    </location>
</feature>
<sequence length="189" mass="20272">MKPANSRLTVQGIVLSALFGALMMVFSYIKIHIGISPVPITLENMAVLLAGVLLGPLYGFFSTFTVVFLLALGLPVLSGTSVGLARLLGPTGGFLWMFPICALLVGWVTRRIRGTGWPAYVAMFAAIEIFGVLLAYAGGVPWLQHKLHVSFGKALLMGFVPYIGGDTIKALLVTFIAMQVRRAFGTIVK</sequence>
<evidence type="ECO:0000256" key="2">
    <source>
        <dbReference type="ARBA" id="ARBA00010692"/>
    </source>
</evidence>
<keyword evidence="4 8" id="KW-1003">Cell membrane</keyword>
<comment type="similarity">
    <text evidence="2 8">Belongs to the BioY family.</text>
</comment>
<dbReference type="GO" id="GO:0015225">
    <property type="term" value="F:biotin transmembrane transporter activity"/>
    <property type="evidence" value="ECO:0007669"/>
    <property type="project" value="UniProtKB-UniRule"/>
</dbReference>
<name>A0A2V5JV44_9BACL</name>
<proteinExistence type="inferred from homology"/>
<reference evidence="10 11" key="1">
    <citation type="submission" date="2018-05" db="EMBL/GenBank/DDBJ databases">
        <title>Paenibacillus flagellatus sp. nov., isolated from selenium mineral soil.</title>
        <authorList>
            <person name="Dai X."/>
        </authorList>
    </citation>
    <scope>NUCLEOTIDE SEQUENCE [LARGE SCALE GENOMIC DNA]</scope>
    <source>
        <strain evidence="10 11">DXL2</strain>
    </source>
</reference>
<dbReference type="Pfam" id="PF02632">
    <property type="entry name" value="BioY"/>
    <property type="match status" value="1"/>
</dbReference>
<keyword evidence="11" id="KW-1185">Reference proteome</keyword>
<evidence type="ECO:0000256" key="3">
    <source>
        <dbReference type="ARBA" id="ARBA00022448"/>
    </source>
</evidence>
<feature type="transmembrane region" description="Helical" evidence="9">
    <location>
        <begin position="120"/>
        <end position="139"/>
    </location>
</feature>
<evidence type="ECO:0000313" key="10">
    <source>
        <dbReference type="EMBL" id="PYI50539.1"/>
    </source>
</evidence>
<comment type="caution">
    <text evidence="10">The sequence shown here is derived from an EMBL/GenBank/DDBJ whole genome shotgun (WGS) entry which is preliminary data.</text>
</comment>
<accession>A0A2V5JV44</accession>
<dbReference type="Proteomes" id="UP000247476">
    <property type="component" value="Unassembled WGS sequence"/>
</dbReference>
<feature type="transmembrane region" description="Helical" evidence="9">
    <location>
        <begin position="12"/>
        <end position="33"/>
    </location>
</feature>
<feature type="transmembrane region" description="Helical" evidence="9">
    <location>
        <begin position="159"/>
        <end position="180"/>
    </location>
</feature>
<keyword evidence="7 8" id="KW-0472">Membrane</keyword>
<dbReference type="Gene3D" id="1.10.1760.20">
    <property type="match status" value="1"/>
</dbReference>
<dbReference type="PANTHER" id="PTHR34295">
    <property type="entry name" value="BIOTIN TRANSPORTER BIOY"/>
    <property type="match status" value="1"/>
</dbReference>
<keyword evidence="6 9" id="KW-1133">Transmembrane helix</keyword>
<feature type="transmembrane region" description="Helical" evidence="9">
    <location>
        <begin position="84"/>
        <end position="108"/>
    </location>
</feature>
<keyword evidence="5 9" id="KW-0812">Transmembrane</keyword>
<evidence type="ECO:0000256" key="1">
    <source>
        <dbReference type="ARBA" id="ARBA00004651"/>
    </source>
</evidence>
<evidence type="ECO:0000313" key="11">
    <source>
        <dbReference type="Proteomes" id="UP000247476"/>
    </source>
</evidence>
<dbReference type="RefSeq" id="WP_110843554.1">
    <property type="nucleotide sequence ID" value="NZ_QJVJ01000018.1"/>
</dbReference>
<dbReference type="AlphaFoldDB" id="A0A2V5JV44"/>
<dbReference type="PANTHER" id="PTHR34295:SF4">
    <property type="entry name" value="BIOTIN TRANSPORTER BIOY-RELATED"/>
    <property type="match status" value="1"/>
</dbReference>
<dbReference type="OrthoDB" id="9803495at2"/>
<dbReference type="EMBL" id="QJVJ01000018">
    <property type="protein sequence ID" value="PYI50539.1"/>
    <property type="molecule type" value="Genomic_DNA"/>
</dbReference>
<evidence type="ECO:0000256" key="8">
    <source>
        <dbReference type="PIRNR" id="PIRNR016661"/>
    </source>
</evidence>